<evidence type="ECO:0008006" key="4">
    <source>
        <dbReference type="Google" id="ProtNLM"/>
    </source>
</evidence>
<organism evidence="2 3">
    <name type="scientific">Kribbella soli</name>
    <dbReference type="NCBI Taxonomy" id="1124743"/>
    <lineage>
        <taxon>Bacteria</taxon>
        <taxon>Bacillati</taxon>
        <taxon>Actinomycetota</taxon>
        <taxon>Actinomycetes</taxon>
        <taxon>Propionibacteriales</taxon>
        <taxon>Kribbellaceae</taxon>
        <taxon>Kribbella</taxon>
    </lineage>
</organism>
<evidence type="ECO:0000256" key="1">
    <source>
        <dbReference type="SAM" id="Phobius"/>
    </source>
</evidence>
<keyword evidence="1" id="KW-1133">Transmembrane helix</keyword>
<dbReference type="AlphaFoldDB" id="A0A4R0GUQ1"/>
<evidence type="ECO:0000313" key="3">
    <source>
        <dbReference type="Proteomes" id="UP000292346"/>
    </source>
</evidence>
<protein>
    <recommendedName>
        <fullName evidence="4">DUF1453 domain-containing protein</fullName>
    </recommendedName>
</protein>
<feature type="transmembrane region" description="Helical" evidence="1">
    <location>
        <begin position="29"/>
        <end position="47"/>
    </location>
</feature>
<accession>A0A4R0GUQ1</accession>
<proteinExistence type="predicted"/>
<feature type="transmembrane region" description="Helical" evidence="1">
    <location>
        <begin position="127"/>
        <end position="145"/>
    </location>
</feature>
<comment type="caution">
    <text evidence="2">The sequence shown here is derived from an EMBL/GenBank/DDBJ whole genome shotgun (WGS) entry which is preliminary data.</text>
</comment>
<keyword evidence="1" id="KW-0812">Transmembrane</keyword>
<gene>
    <name evidence="2" type="ORF">E0H45_40070</name>
</gene>
<dbReference type="OrthoDB" id="3694610at2"/>
<dbReference type="EMBL" id="SJJZ01000006">
    <property type="protein sequence ID" value="TCC01685.1"/>
    <property type="molecule type" value="Genomic_DNA"/>
</dbReference>
<evidence type="ECO:0000313" key="2">
    <source>
        <dbReference type="EMBL" id="TCC01685.1"/>
    </source>
</evidence>
<dbReference type="RefSeq" id="WP_131347659.1">
    <property type="nucleotide sequence ID" value="NZ_SJJZ01000006.1"/>
</dbReference>
<sequence length="160" mass="16582">MSAVLGILIGLLVLVRVIGRQVTGSLVTQKSLVVMPLILLGVGVLSLSSAVHSASTGELAFLALDCVVLLGFGFARGASIRLTQTDQGLFQKGTVTTLLLWLVTIGIRVGTSFASAALWPHGGLSKAALALTIGITIGAQNAMIYRRSLAMNIPLAMQQA</sequence>
<keyword evidence="1" id="KW-0472">Membrane</keyword>
<reference evidence="2 3" key="1">
    <citation type="submission" date="2019-02" db="EMBL/GenBank/DDBJ databases">
        <title>Kribbella capetownensis sp. nov. and Kribbella speibonae sp. nov., isolated from soil.</title>
        <authorList>
            <person name="Curtis S.M."/>
            <person name="Norton I."/>
            <person name="Everest G.J."/>
            <person name="Meyers P.R."/>
        </authorList>
    </citation>
    <scope>NUCLEOTIDE SEQUENCE [LARGE SCALE GENOMIC DNA]</scope>
    <source>
        <strain evidence="2 3">KCTC 29219</strain>
    </source>
</reference>
<dbReference type="Proteomes" id="UP000292346">
    <property type="component" value="Unassembled WGS sequence"/>
</dbReference>
<keyword evidence="3" id="KW-1185">Reference proteome</keyword>
<feature type="transmembrane region" description="Helical" evidence="1">
    <location>
        <begin position="59"/>
        <end position="78"/>
    </location>
</feature>
<feature type="transmembrane region" description="Helical" evidence="1">
    <location>
        <begin position="98"/>
        <end position="120"/>
    </location>
</feature>
<name>A0A4R0GUQ1_9ACTN</name>